<keyword evidence="2" id="KW-0500">Molybdenum</keyword>
<dbReference type="Gene3D" id="3.30.43.10">
    <property type="entry name" value="Uridine Diphospho-n-acetylenolpyruvylglucosamine Reductase, domain 2"/>
    <property type="match status" value="1"/>
</dbReference>
<dbReference type="InterPro" id="IPR016166">
    <property type="entry name" value="FAD-bd_PCMH"/>
</dbReference>
<dbReference type="InterPro" id="IPR036318">
    <property type="entry name" value="FAD-bd_PCMH-like_sf"/>
</dbReference>
<dbReference type="Gene3D" id="3.30.390.50">
    <property type="entry name" value="CO dehydrogenase flavoprotein, C-terminal domain"/>
    <property type="match status" value="1"/>
</dbReference>
<dbReference type="SUPFAM" id="SSF56003">
    <property type="entry name" value="Molybdenum cofactor-binding domain"/>
    <property type="match status" value="1"/>
</dbReference>
<feature type="domain" description="FAD-binding PCMH-type" evidence="10">
    <location>
        <begin position="290"/>
        <end position="517"/>
    </location>
</feature>
<dbReference type="InterPro" id="IPR006058">
    <property type="entry name" value="2Fe2S_fd_BS"/>
</dbReference>
<dbReference type="InterPro" id="IPR046867">
    <property type="entry name" value="AldOxase/xan_DH_MoCoBD2"/>
</dbReference>
<evidence type="ECO:0000259" key="9">
    <source>
        <dbReference type="PROSITE" id="PS51085"/>
    </source>
</evidence>
<name>A0A2R8AGD1_9RHOB</name>
<feature type="domain" description="2Fe-2S ferredoxin-type" evidence="9">
    <location>
        <begin position="14"/>
        <end position="102"/>
    </location>
</feature>
<dbReference type="Pfam" id="PF00941">
    <property type="entry name" value="FAD_binding_5"/>
    <property type="match status" value="1"/>
</dbReference>
<dbReference type="Pfam" id="PF03450">
    <property type="entry name" value="CO_deh_flav_C"/>
    <property type="match status" value="1"/>
</dbReference>
<comment type="cofactor">
    <cofactor evidence="1">
        <name>Mo-molybdopterin</name>
        <dbReference type="ChEBI" id="CHEBI:71302"/>
    </cofactor>
</comment>
<dbReference type="SUPFAM" id="SSF54665">
    <property type="entry name" value="CO dehydrogenase molybdoprotein N-domain-like"/>
    <property type="match status" value="1"/>
</dbReference>
<dbReference type="Gene3D" id="3.10.20.30">
    <property type="match status" value="1"/>
</dbReference>
<dbReference type="InterPro" id="IPR002346">
    <property type="entry name" value="Mopterin_DH_FAD-bd"/>
</dbReference>
<dbReference type="InterPro" id="IPR036856">
    <property type="entry name" value="Ald_Oxase/Xan_DH_a/b_sf"/>
</dbReference>
<keyword evidence="5" id="KW-0274">FAD</keyword>
<dbReference type="PANTHER" id="PTHR11908">
    <property type="entry name" value="XANTHINE DEHYDROGENASE"/>
    <property type="match status" value="1"/>
</dbReference>
<dbReference type="InterPro" id="IPR005107">
    <property type="entry name" value="CO_DH_flav_C"/>
</dbReference>
<protein>
    <submittedName>
        <fullName evidence="11">Xanthine dehydrogenase molybdenum-binding subunit XdhA</fullName>
        <ecNumber evidence="11">1.17.1.4</ecNumber>
    </submittedName>
</protein>
<dbReference type="SUPFAM" id="SSF54292">
    <property type="entry name" value="2Fe-2S ferredoxin-like"/>
    <property type="match status" value="1"/>
</dbReference>
<evidence type="ECO:0000259" key="10">
    <source>
        <dbReference type="PROSITE" id="PS51387"/>
    </source>
</evidence>
<dbReference type="InterPro" id="IPR016208">
    <property type="entry name" value="Ald_Oxase/xanthine_DH-like"/>
</dbReference>
<evidence type="ECO:0000256" key="5">
    <source>
        <dbReference type="ARBA" id="ARBA00022827"/>
    </source>
</evidence>
<dbReference type="Pfam" id="PF20256">
    <property type="entry name" value="MoCoBD_2"/>
    <property type="match status" value="1"/>
</dbReference>
<dbReference type="GO" id="GO:0004854">
    <property type="term" value="F:xanthine dehydrogenase activity"/>
    <property type="evidence" value="ECO:0007669"/>
    <property type="project" value="UniProtKB-EC"/>
</dbReference>
<dbReference type="Pfam" id="PF02738">
    <property type="entry name" value="MoCoBD_1"/>
    <property type="match status" value="1"/>
</dbReference>
<evidence type="ECO:0000313" key="12">
    <source>
        <dbReference type="Proteomes" id="UP000244932"/>
    </source>
</evidence>
<dbReference type="RefSeq" id="WP_108783863.1">
    <property type="nucleotide sequence ID" value="NZ_OMKW01000005.1"/>
</dbReference>
<sequence length="1535" mass="165744">MPDTATPSPTNSQNTISFYLNGVPVMLDNPSPDMMLIDYLKAPEQGLAGPKKPCGQGGCGGCTVIMSSWDDDNGAPQHTAINACLRPIAAVQGQVITTIEGTGTLNPDHPPYLQHTMTGSRIAAPLTAPTPPALKRAQEQAKEKRERVAATLDSDVAPDGAGPLPGTVSPSGDVAEGVNPVAWRLAVNNGTQCGYCTVGFVMTMSEFLTNNPSATKREIEGALDGNICRCTGYRAILTGMKSFASDWSAEDEAARMLCDVDPDTRQKEPKGPLVLPFPDAARKTTKIASIASDGRVWMSPQSLAELAQLKADFAGRPTRMVAGNTGYGIYKEAYDRDAVMLNLAGIAEIHGEVTQDGTTATVPAATTYTEFIAALEAVMIARGEPVPSSEEGAIEHALTRLGALYFLSKRTAGHIVRNAATVAGNTMLMLHNIAGQDEPFPSDLGTGLLGIGAAVTYIDLSDPSLTPVQVPYGDLIASCAEETISADNLLLINFEIPLGSEADMVLPQKVALREVNAHSIVNAVSCLTADAAGVVSEAVLSFGALAPFAWRARQTEAAMIGEPLSLDALPGLLDILRVEVSAVLEQSRPRSQALPWSGFTDTYKCDLALTYFYKTYINAMMSREPASVPAELRSAGEITWGQWPVSHGRQDYSRKQDWKAPVAKPYIKTMALEQASGQVHYAHELPVPSRTVFAAPVQSRRALATWGFQVPGGQNCDAEDLLIELHERFEGFIDIVTEDDIPAHGINLQGMGSDQPVVCPLGGQVNYVGQTLFLICARTETDAQTIADYVTQSCIAYADIITEEGDPEWWSEPVLSIEQAIAQGSIYPDYPNTAPFNSHIWKVTRPGTDLSWADIDRDPLERSTALADVSVDGVPCALVQGAQETGGQIHFYMEPQAALAEPTDKNVMVMHPSTQSPMEMHQSTAMILGSHYNRVEVRVPQVGGGFGGKTEQTRFVAAATALAASKLKRPVRMALTREQDTGMIGKRHAYYGQYQIAVDKGEMNPADKGRIRGFLNRMWGDGGAFYDCSFIVSNCIQTRADAAYRITNFQNQIDVCRTNHAPSTAMRAFGDVQCKVIVESAVADAAHAVGMRPEDVREKNLYQRGDSTPFGQALTYCYMDTVWDYLKEKADFEAKSASVQAFNARNKWRKRGIAMMPVKYGSGYNLAMLEQATAMISIYQADGTVVIHQGGVEMGQGLITQMRQIAAYVLNIPLDMVLIKAPITSVIPNPTSTGGSTGTAYNGEAVKQLCARMRSRLTDFANGLRDQMGPEWCAEQGIDYWNHPEKGWQAEVPSGEATVMIWQKLTALAYQYRIGLTDTFTAPVKGGDVQSPALSYKPFADQPTIPDYTATDGVPGEFDNFVGFTYSGACAVVEVDILTGETKILSSDLVYDMGWSLNPAVDIGQVEGAFVQGVGYLLTEKLVFQPDGDQKGALNTLNTWTYKPPAVTTIPIELNTHLFPRDLASDVPESPYEGVLSSKEVGEPPLVLATSVFLAVREAIRASRIERGLDPFFRLDAPATVQDVRTACAVQLGEI</sequence>
<dbReference type="GO" id="GO:0071949">
    <property type="term" value="F:FAD binding"/>
    <property type="evidence" value="ECO:0007669"/>
    <property type="project" value="InterPro"/>
</dbReference>
<dbReference type="Gene3D" id="3.30.465.10">
    <property type="match status" value="1"/>
</dbReference>
<dbReference type="InterPro" id="IPR037165">
    <property type="entry name" value="AldOxase/xan_DH_Mopterin-bd_sf"/>
</dbReference>
<evidence type="ECO:0000256" key="6">
    <source>
        <dbReference type="ARBA" id="ARBA00023002"/>
    </source>
</evidence>
<dbReference type="OrthoDB" id="9758509at2"/>
<reference evidence="11 12" key="1">
    <citation type="submission" date="2018-03" db="EMBL/GenBank/DDBJ databases">
        <authorList>
            <person name="Keele B.F."/>
        </authorList>
    </citation>
    <scope>NUCLEOTIDE SEQUENCE [LARGE SCALE GENOMIC DNA]</scope>
    <source>
        <strain evidence="11 12">CeCT 8812</strain>
    </source>
</reference>
<dbReference type="Gene3D" id="1.10.150.120">
    <property type="entry name" value="[2Fe-2S]-binding domain"/>
    <property type="match status" value="1"/>
</dbReference>
<dbReference type="GO" id="GO:0051537">
    <property type="term" value="F:2 iron, 2 sulfur cluster binding"/>
    <property type="evidence" value="ECO:0007669"/>
    <property type="project" value="InterPro"/>
</dbReference>
<dbReference type="InterPro" id="IPR036884">
    <property type="entry name" value="2Fe-2S-bd_dom_sf"/>
</dbReference>
<keyword evidence="12" id="KW-1185">Reference proteome</keyword>
<dbReference type="InterPro" id="IPR012675">
    <property type="entry name" value="Beta-grasp_dom_sf"/>
</dbReference>
<keyword evidence="4" id="KW-0479">Metal-binding</keyword>
<dbReference type="GO" id="GO:0005506">
    <property type="term" value="F:iron ion binding"/>
    <property type="evidence" value="ECO:0007669"/>
    <property type="project" value="InterPro"/>
</dbReference>
<dbReference type="PIRSF" id="PIRSF000127">
    <property type="entry name" value="Xanthine_DH"/>
    <property type="match status" value="1"/>
</dbReference>
<dbReference type="PROSITE" id="PS00197">
    <property type="entry name" value="2FE2S_FER_1"/>
    <property type="match status" value="1"/>
</dbReference>
<dbReference type="InterPro" id="IPR002888">
    <property type="entry name" value="2Fe-2S-bd"/>
</dbReference>
<dbReference type="InterPro" id="IPR008274">
    <property type="entry name" value="AldOxase/xan_DH_MoCoBD1"/>
</dbReference>
<dbReference type="FunFam" id="3.30.365.10:FF:000001">
    <property type="entry name" value="Xanthine dehydrogenase oxidase"/>
    <property type="match status" value="1"/>
</dbReference>
<dbReference type="InterPro" id="IPR016169">
    <property type="entry name" value="FAD-bd_PCMH_sub2"/>
</dbReference>
<gene>
    <name evidence="11" type="primary">xdhA_2</name>
    <name evidence="11" type="ORF">POI8812_03499</name>
</gene>
<accession>A0A2R8AGD1</accession>
<dbReference type="EMBL" id="OMKW01000005">
    <property type="protein sequence ID" value="SPF31148.1"/>
    <property type="molecule type" value="Genomic_DNA"/>
</dbReference>
<dbReference type="PANTHER" id="PTHR11908:SF132">
    <property type="entry name" value="ALDEHYDE OXIDASE 1-RELATED"/>
    <property type="match status" value="1"/>
</dbReference>
<dbReference type="SUPFAM" id="SSF47741">
    <property type="entry name" value="CO dehydrogenase ISP C-domain like"/>
    <property type="match status" value="1"/>
</dbReference>
<dbReference type="InterPro" id="IPR001041">
    <property type="entry name" value="2Fe-2S_ferredoxin-type"/>
</dbReference>
<dbReference type="Proteomes" id="UP000244932">
    <property type="component" value="Unassembled WGS sequence"/>
</dbReference>
<dbReference type="Pfam" id="PF01799">
    <property type="entry name" value="Fer2_2"/>
    <property type="match status" value="1"/>
</dbReference>
<dbReference type="InterPro" id="IPR016167">
    <property type="entry name" value="FAD-bd_PCMH_sub1"/>
</dbReference>
<dbReference type="SUPFAM" id="SSF56176">
    <property type="entry name" value="FAD-binding/transporter-associated domain-like"/>
    <property type="match status" value="1"/>
</dbReference>
<keyword evidence="6 11" id="KW-0560">Oxidoreductase</keyword>
<evidence type="ECO:0000256" key="8">
    <source>
        <dbReference type="ARBA" id="ARBA00053029"/>
    </source>
</evidence>
<dbReference type="SUPFAM" id="SSF55447">
    <property type="entry name" value="CO dehydrogenase flavoprotein C-terminal domain-like"/>
    <property type="match status" value="1"/>
</dbReference>
<dbReference type="Gene3D" id="3.90.1170.50">
    <property type="entry name" value="Aldehyde oxidase/xanthine dehydrogenase, a/b hammerhead"/>
    <property type="match status" value="1"/>
</dbReference>
<proteinExistence type="predicted"/>
<dbReference type="PROSITE" id="PS51085">
    <property type="entry name" value="2FE2S_FER_2"/>
    <property type="match status" value="1"/>
</dbReference>
<evidence type="ECO:0000256" key="4">
    <source>
        <dbReference type="ARBA" id="ARBA00022723"/>
    </source>
</evidence>
<evidence type="ECO:0000256" key="7">
    <source>
        <dbReference type="ARBA" id="ARBA00023004"/>
    </source>
</evidence>
<dbReference type="InterPro" id="IPR036010">
    <property type="entry name" value="2Fe-2S_ferredoxin-like_sf"/>
</dbReference>
<keyword evidence="7" id="KW-0408">Iron</keyword>
<dbReference type="EC" id="1.17.1.4" evidence="11"/>
<evidence type="ECO:0000313" key="11">
    <source>
        <dbReference type="EMBL" id="SPF31148.1"/>
    </source>
</evidence>
<dbReference type="InterPro" id="IPR036683">
    <property type="entry name" value="CO_DH_flav_C_dom_sf"/>
</dbReference>
<dbReference type="Gene3D" id="3.30.365.10">
    <property type="entry name" value="Aldehyde oxidase/xanthine dehydrogenase, molybdopterin binding domain"/>
    <property type="match status" value="4"/>
</dbReference>
<organism evidence="11 12">
    <name type="scientific">Pontivivens insulae</name>
    <dbReference type="NCBI Taxonomy" id="1639689"/>
    <lineage>
        <taxon>Bacteria</taxon>
        <taxon>Pseudomonadati</taxon>
        <taxon>Pseudomonadota</taxon>
        <taxon>Alphaproteobacteria</taxon>
        <taxon>Rhodobacterales</taxon>
        <taxon>Paracoccaceae</taxon>
        <taxon>Pontivivens</taxon>
    </lineage>
</organism>
<evidence type="ECO:0000256" key="1">
    <source>
        <dbReference type="ARBA" id="ARBA00001924"/>
    </source>
</evidence>
<comment type="cofactor">
    <cofactor evidence="8">
        <name>Mo-molybdopterin cytosine dinucleotide</name>
        <dbReference type="ChEBI" id="CHEBI:71308"/>
    </cofactor>
</comment>
<dbReference type="PROSITE" id="PS51387">
    <property type="entry name" value="FAD_PCMH"/>
    <property type="match status" value="1"/>
</dbReference>
<keyword evidence="3" id="KW-0285">Flavoprotein</keyword>
<evidence type="ECO:0000256" key="3">
    <source>
        <dbReference type="ARBA" id="ARBA00022630"/>
    </source>
</evidence>
<evidence type="ECO:0000256" key="2">
    <source>
        <dbReference type="ARBA" id="ARBA00022505"/>
    </source>
</evidence>